<dbReference type="GO" id="GO:0005524">
    <property type="term" value="F:ATP binding"/>
    <property type="evidence" value="ECO:0007669"/>
    <property type="project" value="UniProtKB-UniRule"/>
</dbReference>
<keyword evidence="2" id="KW-0547">Nucleotide-binding</keyword>
<keyword evidence="1 2" id="KW-0784">Thiamine biosynthesis</keyword>
<dbReference type="STRING" id="1123402.SAMN02583745_02359"/>
<keyword evidence="2" id="KW-0808">Transferase</keyword>
<feature type="binding site" evidence="2">
    <location>
        <position position="60"/>
    </location>
    <ligand>
        <name>Mg(2+)</name>
        <dbReference type="ChEBI" id="CHEBI:18420"/>
        <label>1</label>
    </ligand>
</feature>
<dbReference type="InterPro" id="IPR006283">
    <property type="entry name" value="ThiL-like"/>
</dbReference>
<dbReference type="AlphaFoldDB" id="A0A1I0EHE3"/>
<keyword evidence="5" id="KW-1185">Reference proteome</keyword>
<dbReference type="PANTHER" id="PTHR30270:SF0">
    <property type="entry name" value="THIAMINE-MONOPHOSPHATE KINASE"/>
    <property type="match status" value="1"/>
</dbReference>
<comment type="function">
    <text evidence="2">Catalyzes the ATP-dependent phosphorylation of thiamine-monophosphate (TMP) to form thiamine-pyrophosphate (TPP), the active form of vitamin B1.</text>
</comment>
<feature type="binding site" evidence="2">
    <location>
        <position position="88"/>
    </location>
    <ligand>
        <name>Mg(2+)</name>
        <dbReference type="ChEBI" id="CHEBI:18420"/>
        <label>2</label>
    </ligand>
</feature>
<feature type="binding site" evidence="2">
    <location>
        <position position="135"/>
    </location>
    <ligand>
        <name>Mg(2+)</name>
        <dbReference type="ChEBI" id="CHEBI:18420"/>
        <label>1</label>
    </ligand>
</feature>
<gene>
    <name evidence="2" type="primary">thiL</name>
    <name evidence="4" type="ORF">SAMN02583745_02359</name>
</gene>
<organism evidence="4 5">
    <name type="scientific">Thorsellia anophelis DSM 18579</name>
    <dbReference type="NCBI Taxonomy" id="1123402"/>
    <lineage>
        <taxon>Bacteria</taxon>
        <taxon>Pseudomonadati</taxon>
        <taxon>Pseudomonadota</taxon>
        <taxon>Gammaproteobacteria</taxon>
        <taxon>Enterobacterales</taxon>
        <taxon>Thorselliaceae</taxon>
        <taxon>Thorsellia</taxon>
    </lineage>
</organism>
<feature type="domain" description="PurM-like N-terminal" evidence="3">
    <location>
        <begin position="41"/>
        <end position="150"/>
    </location>
</feature>
<feature type="binding site" evidence="2">
    <location>
        <position position="60"/>
    </location>
    <ligand>
        <name>Mg(2+)</name>
        <dbReference type="ChEBI" id="CHEBI:18420"/>
        <label>2</label>
    </ligand>
</feature>
<proteinExistence type="inferred from homology"/>
<dbReference type="EC" id="2.7.4.16" evidence="2"/>
<evidence type="ECO:0000256" key="2">
    <source>
        <dbReference type="HAMAP-Rule" id="MF_02128"/>
    </source>
</evidence>
<comment type="miscellaneous">
    <text evidence="2">Reaction mechanism of ThiL seems to utilize a direct, inline transfer of the gamma-phosphate of ATP to TMP rather than a phosphorylated enzyme intermediate.</text>
</comment>
<feature type="binding site" evidence="2">
    <location>
        <position position="67"/>
    </location>
    <ligand>
        <name>substrate</name>
    </ligand>
</feature>
<dbReference type="GO" id="GO:0009030">
    <property type="term" value="F:thiamine-phosphate kinase activity"/>
    <property type="evidence" value="ECO:0007669"/>
    <property type="project" value="UniProtKB-UniRule"/>
</dbReference>
<dbReference type="OrthoDB" id="9802811at2"/>
<evidence type="ECO:0000256" key="1">
    <source>
        <dbReference type="ARBA" id="ARBA00022977"/>
    </source>
</evidence>
<dbReference type="SUPFAM" id="SSF56042">
    <property type="entry name" value="PurM C-terminal domain-like"/>
    <property type="match status" value="1"/>
</dbReference>
<dbReference type="InterPro" id="IPR016188">
    <property type="entry name" value="PurM-like_N"/>
</dbReference>
<feature type="binding site" evidence="2">
    <location>
        <position position="332"/>
    </location>
    <ligand>
        <name>substrate</name>
    </ligand>
</feature>
<dbReference type="Gene3D" id="3.30.1330.10">
    <property type="entry name" value="PurM-like, N-terminal domain"/>
    <property type="match status" value="1"/>
</dbReference>
<dbReference type="GO" id="GO:0009229">
    <property type="term" value="P:thiamine diphosphate biosynthetic process"/>
    <property type="evidence" value="ECO:0007669"/>
    <property type="project" value="UniProtKB-UniRule"/>
</dbReference>
<dbReference type="InterPro" id="IPR036676">
    <property type="entry name" value="PurM-like_C_sf"/>
</dbReference>
<feature type="binding site" evidence="2">
    <location>
        <position position="58"/>
    </location>
    <ligand>
        <name>Mg(2+)</name>
        <dbReference type="ChEBI" id="CHEBI:18420"/>
        <label>4</label>
    </ligand>
</feature>
<comment type="caution">
    <text evidence="2">Lacks conserved residue(s) required for the propagation of feature annotation.</text>
</comment>
<comment type="catalytic activity">
    <reaction evidence="2">
        <text>thiamine phosphate + ATP = thiamine diphosphate + ADP</text>
        <dbReference type="Rhea" id="RHEA:15913"/>
        <dbReference type="ChEBI" id="CHEBI:30616"/>
        <dbReference type="ChEBI" id="CHEBI:37575"/>
        <dbReference type="ChEBI" id="CHEBI:58937"/>
        <dbReference type="ChEBI" id="CHEBI:456216"/>
        <dbReference type="EC" id="2.7.4.16"/>
    </reaction>
</comment>
<feature type="binding site" evidence="2">
    <location>
        <position position="276"/>
    </location>
    <ligand>
        <name>ATP</name>
        <dbReference type="ChEBI" id="CHEBI:30616"/>
    </ligand>
</feature>
<feature type="binding site" evidence="2">
    <location>
        <position position="43"/>
    </location>
    <ligand>
        <name>Mg(2+)</name>
        <dbReference type="ChEBI" id="CHEBI:18420"/>
        <label>3</label>
    </ligand>
</feature>
<feature type="binding site" evidence="2">
    <location>
        <position position="88"/>
    </location>
    <ligand>
        <name>Mg(2+)</name>
        <dbReference type="ChEBI" id="CHEBI:18420"/>
        <label>3</label>
    </ligand>
</feature>
<accession>A0A1I0EHE3</accession>
<feature type="binding site" evidence="2">
    <location>
        <begin position="134"/>
        <end position="135"/>
    </location>
    <ligand>
        <name>ATP</name>
        <dbReference type="ChEBI" id="CHEBI:30616"/>
    </ligand>
</feature>
<feature type="binding site" evidence="2">
    <location>
        <position position="159"/>
    </location>
    <ligand>
        <name>ATP</name>
        <dbReference type="ChEBI" id="CHEBI:30616"/>
    </ligand>
</feature>
<reference evidence="5" key="1">
    <citation type="submission" date="2016-10" db="EMBL/GenBank/DDBJ databases">
        <authorList>
            <person name="Varghese N."/>
            <person name="Submissions S."/>
        </authorList>
    </citation>
    <scope>NUCLEOTIDE SEQUENCE [LARGE SCALE GENOMIC DNA]</scope>
    <source>
        <strain evidence="5">DSM 18579</strain>
    </source>
</reference>
<comment type="similarity">
    <text evidence="2">Belongs to the thiamine-monophosphate kinase family.</text>
</comment>
<feature type="binding site" evidence="2">
    <location>
        <position position="389"/>
    </location>
    <ligand>
        <name>substrate</name>
    </ligand>
</feature>
<dbReference type="EMBL" id="FOHV01000026">
    <property type="protein sequence ID" value="SET43875.1"/>
    <property type="molecule type" value="Genomic_DNA"/>
</dbReference>
<dbReference type="PANTHER" id="PTHR30270">
    <property type="entry name" value="THIAMINE-MONOPHOSPHATE KINASE"/>
    <property type="match status" value="1"/>
</dbReference>
<dbReference type="Gene3D" id="3.90.650.10">
    <property type="entry name" value="PurM-like C-terminal domain"/>
    <property type="match status" value="1"/>
</dbReference>
<feature type="binding site" evidence="2">
    <location>
        <position position="274"/>
    </location>
    <ligand>
        <name>Mg(2+)</name>
        <dbReference type="ChEBI" id="CHEBI:18420"/>
        <label>3</label>
    </ligand>
</feature>
<dbReference type="Pfam" id="PF00586">
    <property type="entry name" value="AIRS"/>
    <property type="match status" value="1"/>
</dbReference>
<sequence>MTNSIRSPFVSHSKEFSLIHKYFNLPAIQRSNSPYTNLGIGDDCALLEIPNDTLIAISTDTLVEHRHFLVNTDPADIAYKAFMVSISDLAAMGATPRWVSLALTLPRLDDLWLNRFSLQLFKLLDAYDMQLIGGDTTKGPLAITLTVQGTLPKDTALKRSNAKDGDAIFLSGTIGNSALGLKMITDVLNDEINIHHVEQDLVSQRNLILDTFLPIHHIDIAKPQSEHVTASNLNKNHTNDLGWMINWLKGSYLYPKAQVELGLAIREIANSAIDISDGLASDLNHICASSGLSANVILDSLPISQTFKSVYEKRNINHTKEELFSLALSGGDDYQLCFTVDNGLKDDIVILGKQLNIPLTCIGNMKKSNVAEVCYFHDGDKYELILSGFDHFSS</sequence>
<dbReference type="InterPro" id="IPR036921">
    <property type="entry name" value="PurM-like_N_sf"/>
</dbReference>
<evidence type="ECO:0000259" key="3">
    <source>
        <dbReference type="Pfam" id="PF00586"/>
    </source>
</evidence>
<dbReference type="GO" id="GO:0000287">
    <property type="term" value="F:magnesium ion binding"/>
    <property type="evidence" value="ECO:0007669"/>
    <property type="project" value="UniProtKB-UniRule"/>
</dbReference>
<dbReference type="RefSeq" id="WP_093321355.1">
    <property type="nucleotide sequence ID" value="NZ_FOHV01000026.1"/>
</dbReference>
<feature type="binding site" evidence="2">
    <location>
        <position position="277"/>
    </location>
    <ligand>
        <name>Mg(2+)</name>
        <dbReference type="ChEBI" id="CHEBI:18420"/>
        <label>5</label>
    </ligand>
</feature>
<keyword evidence="2" id="KW-0479">Metal-binding</keyword>
<dbReference type="CDD" id="cd02194">
    <property type="entry name" value="ThiL"/>
    <property type="match status" value="1"/>
</dbReference>
<dbReference type="GO" id="GO:0009228">
    <property type="term" value="P:thiamine biosynthetic process"/>
    <property type="evidence" value="ECO:0007669"/>
    <property type="project" value="UniProtKB-KW"/>
</dbReference>
<protein>
    <recommendedName>
        <fullName evidence="2">Thiamine-monophosphate kinase</fullName>
        <shortName evidence="2">TMP kinase</shortName>
        <shortName evidence="2">Thiamine-phosphate kinase</shortName>
        <ecNumber evidence="2">2.7.4.16</ecNumber>
    </recommendedName>
</protein>
<evidence type="ECO:0000313" key="4">
    <source>
        <dbReference type="EMBL" id="SET43875.1"/>
    </source>
</evidence>
<dbReference type="SUPFAM" id="SSF55326">
    <property type="entry name" value="PurM N-terminal domain-like"/>
    <property type="match status" value="1"/>
</dbReference>
<name>A0A1I0EHE3_9GAMM</name>
<feature type="binding site" evidence="2">
    <location>
        <position position="59"/>
    </location>
    <ligand>
        <name>Mg(2+)</name>
        <dbReference type="ChEBI" id="CHEBI:18420"/>
        <label>1</label>
    </ligand>
</feature>
<dbReference type="UniPathway" id="UPA00060">
    <property type="reaction ID" value="UER00142"/>
</dbReference>
<dbReference type="Proteomes" id="UP000242642">
    <property type="component" value="Unassembled WGS sequence"/>
</dbReference>
<dbReference type="NCBIfam" id="TIGR01379">
    <property type="entry name" value="thiL"/>
    <property type="match status" value="1"/>
</dbReference>
<keyword evidence="2" id="KW-0460">Magnesium</keyword>
<feature type="binding site" evidence="2">
    <location>
        <position position="43"/>
    </location>
    <ligand>
        <name>Mg(2+)</name>
        <dbReference type="ChEBI" id="CHEBI:18420"/>
        <label>4</label>
    </ligand>
</feature>
<keyword evidence="2 4" id="KW-0418">Kinase</keyword>
<keyword evidence="2" id="KW-0067">ATP-binding</keyword>
<dbReference type="HAMAP" id="MF_02128">
    <property type="entry name" value="TMP_kinase"/>
    <property type="match status" value="1"/>
</dbReference>
<feature type="binding site" evidence="2">
    <location>
        <position position="88"/>
    </location>
    <ligand>
        <name>Mg(2+)</name>
        <dbReference type="ChEBI" id="CHEBI:18420"/>
        <label>4</label>
    </ligand>
</feature>
<evidence type="ECO:0000313" key="5">
    <source>
        <dbReference type="Proteomes" id="UP000242642"/>
    </source>
</evidence>
<comment type="pathway">
    <text evidence="2">Cofactor biosynthesis; thiamine diphosphate biosynthesis; thiamine diphosphate from thiamine phosphate: step 1/1.</text>
</comment>